<feature type="chain" id="PRO_5047047262" evidence="2">
    <location>
        <begin position="19"/>
        <end position="277"/>
    </location>
</feature>
<accession>A0ABQ8ETI5</accession>
<protein>
    <submittedName>
        <fullName evidence="3">Uncharacterized protein</fullName>
    </submittedName>
</protein>
<keyword evidence="4" id="KW-1185">Reference proteome</keyword>
<evidence type="ECO:0000256" key="1">
    <source>
        <dbReference type="SAM" id="MobiDB-lite"/>
    </source>
</evidence>
<organism evidence="3 4">
    <name type="scientific">Batrachochytrium salamandrivorans</name>
    <dbReference type="NCBI Taxonomy" id="1357716"/>
    <lineage>
        <taxon>Eukaryota</taxon>
        <taxon>Fungi</taxon>
        <taxon>Fungi incertae sedis</taxon>
        <taxon>Chytridiomycota</taxon>
        <taxon>Chytridiomycota incertae sedis</taxon>
        <taxon>Chytridiomycetes</taxon>
        <taxon>Rhizophydiales</taxon>
        <taxon>Rhizophydiales incertae sedis</taxon>
        <taxon>Batrachochytrium</taxon>
    </lineage>
</organism>
<comment type="caution">
    <text evidence="3">The sequence shown here is derived from an EMBL/GenBank/DDBJ whole genome shotgun (WGS) entry which is preliminary data.</text>
</comment>
<feature type="region of interest" description="Disordered" evidence="1">
    <location>
        <begin position="64"/>
        <end position="86"/>
    </location>
</feature>
<dbReference type="Proteomes" id="UP001648503">
    <property type="component" value="Unassembled WGS sequence"/>
</dbReference>
<gene>
    <name evidence="3" type="ORF">BASA50_000544</name>
</gene>
<evidence type="ECO:0000313" key="4">
    <source>
        <dbReference type="Proteomes" id="UP001648503"/>
    </source>
</evidence>
<feature type="signal peptide" evidence="2">
    <location>
        <begin position="1"/>
        <end position="18"/>
    </location>
</feature>
<sequence length="277" mass="30802">MQFFYLFSFVVAASYAVALPQPARLSEKYSNSVDTTLVSGLETRSYQPGLNSQKDLATLMSLERRGNSGSDSSPSSATTSKMSPSTRRYINGFSPENLPSKINNVGDNVYNFYGEAVLAGKAIENPVGDMVKRYLSRSVYVIFVIKDWAFFFLPDMLKLIKSGLSDEEYSKVGPNLTEIYNDLLNVFRSGLSAALDNTLRIVKGDGSVISNIKRIDRSFSVIFSHQVKLLGELIIQLKKFEAGATLLGHLNIIDASFAKFFRERNNLYFEISGKIGF</sequence>
<evidence type="ECO:0000256" key="2">
    <source>
        <dbReference type="SAM" id="SignalP"/>
    </source>
</evidence>
<feature type="compositionally biased region" description="Low complexity" evidence="1">
    <location>
        <begin position="68"/>
        <end position="86"/>
    </location>
</feature>
<dbReference type="EMBL" id="JAFCIX010000574">
    <property type="protein sequence ID" value="KAH6586371.1"/>
    <property type="molecule type" value="Genomic_DNA"/>
</dbReference>
<keyword evidence="2" id="KW-0732">Signal</keyword>
<evidence type="ECO:0000313" key="3">
    <source>
        <dbReference type="EMBL" id="KAH6586371.1"/>
    </source>
</evidence>
<reference evidence="3 4" key="1">
    <citation type="submission" date="2021-02" db="EMBL/GenBank/DDBJ databases">
        <title>Variation within the Batrachochytrium salamandrivorans European outbreak.</title>
        <authorList>
            <person name="Kelly M."/>
            <person name="Pasmans F."/>
            <person name="Shea T.P."/>
            <person name="Munoz J.F."/>
            <person name="Carranza S."/>
            <person name="Cuomo C.A."/>
            <person name="Martel A."/>
        </authorList>
    </citation>
    <scope>NUCLEOTIDE SEQUENCE [LARGE SCALE GENOMIC DNA]</scope>
    <source>
        <strain evidence="3 4">AMFP18/2</strain>
    </source>
</reference>
<name>A0ABQ8ETI5_9FUNG</name>
<proteinExistence type="predicted"/>